<organism evidence="1 2">
    <name type="scientific">Hirundo rustica rustica</name>
    <dbReference type="NCBI Taxonomy" id="333673"/>
    <lineage>
        <taxon>Eukaryota</taxon>
        <taxon>Metazoa</taxon>
        <taxon>Chordata</taxon>
        <taxon>Craniata</taxon>
        <taxon>Vertebrata</taxon>
        <taxon>Euteleostomi</taxon>
        <taxon>Archelosauria</taxon>
        <taxon>Archosauria</taxon>
        <taxon>Dinosauria</taxon>
        <taxon>Saurischia</taxon>
        <taxon>Theropoda</taxon>
        <taxon>Coelurosauria</taxon>
        <taxon>Aves</taxon>
        <taxon>Neognathae</taxon>
        <taxon>Neoaves</taxon>
        <taxon>Telluraves</taxon>
        <taxon>Australaves</taxon>
        <taxon>Passeriformes</taxon>
        <taxon>Sylvioidea</taxon>
        <taxon>Hirundinidae</taxon>
        <taxon>Hirundo</taxon>
    </lineage>
</organism>
<dbReference type="Pfam" id="PF15799">
    <property type="entry name" value="CCD48"/>
    <property type="match status" value="1"/>
</dbReference>
<keyword evidence="2" id="KW-1185">Reference proteome</keyword>
<protein>
    <submittedName>
        <fullName evidence="1">Uncharacterized protein</fullName>
    </submittedName>
</protein>
<gene>
    <name evidence="1" type="ORF">DUI87_23377</name>
</gene>
<accession>A0A3M0JGH2</accession>
<proteinExistence type="predicted"/>
<name>A0A3M0JGH2_HIRRU</name>
<evidence type="ECO:0000313" key="2">
    <source>
        <dbReference type="Proteomes" id="UP000269221"/>
    </source>
</evidence>
<comment type="caution">
    <text evidence="1">The sequence shown here is derived from an EMBL/GenBank/DDBJ whole genome shotgun (WGS) entry which is preliminary data.</text>
</comment>
<dbReference type="Proteomes" id="UP000269221">
    <property type="component" value="Unassembled WGS sequence"/>
</dbReference>
<dbReference type="AlphaFoldDB" id="A0A3M0JGH2"/>
<dbReference type="EMBL" id="QRBI01000145">
    <property type="protein sequence ID" value="RMB99968.1"/>
    <property type="molecule type" value="Genomic_DNA"/>
</dbReference>
<sequence>MEPPEGWDPYGRPARRTQWLVSALAFHYGLDRGVENERVVLVTGLDKQILFIIESDIFTCPQANSCHSHNVAF</sequence>
<dbReference type="OrthoDB" id="10054715at2759"/>
<evidence type="ECO:0000313" key="1">
    <source>
        <dbReference type="EMBL" id="RMB99968.1"/>
    </source>
</evidence>
<reference evidence="1 2" key="1">
    <citation type="submission" date="2018-07" db="EMBL/GenBank/DDBJ databases">
        <title>A high quality draft genome assembly of the barn swallow (H. rustica rustica).</title>
        <authorList>
            <person name="Formenti G."/>
            <person name="Chiara M."/>
            <person name="Poveda L."/>
            <person name="Francoijs K.-J."/>
            <person name="Bonisoli-Alquati A."/>
            <person name="Canova L."/>
            <person name="Gianfranceschi L."/>
            <person name="Horner D.S."/>
            <person name="Saino N."/>
        </authorList>
    </citation>
    <scope>NUCLEOTIDE SEQUENCE [LARGE SCALE GENOMIC DNA]</scope>
    <source>
        <strain evidence="1">Chelidonia</strain>
        <tissue evidence="1">Blood</tissue>
    </source>
</reference>
<dbReference type="STRING" id="333673.A0A3M0JGH2"/>
<dbReference type="InterPro" id="IPR031601">
    <property type="entry name" value="CCD48"/>
</dbReference>